<feature type="region of interest" description="Disordered" evidence="3">
    <location>
        <begin position="128"/>
        <end position="328"/>
    </location>
</feature>
<dbReference type="InterPro" id="IPR004148">
    <property type="entry name" value="BAR_dom"/>
</dbReference>
<feature type="coiled-coil region" evidence="2">
    <location>
        <begin position="641"/>
        <end position="669"/>
    </location>
</feature>
<dbReference type="InterPro" id="IPR035899">
    <property type="entry name" value="DBL_dom_sf"/>
</dbReference>
<feature type="domain" description="DH" evidence="4">
    <location>
        <begin position="1232"/>
        <end position="1463"/>
    </location>
</feature>
<feature type="compositionally biased region" description="Polar residues" evidence="3">
    <location>
        <begin position="251"/>
        <end position="269"/>
    </location>
</feature>
<gene>
    <name evidence="6" type="ORF">QBC33DRAFT_307089</name>
</gene>
<feature type="region of interest" description="Disordered" evidence="3">
    <location>
        <begin position="361"/>
        <end position="617"/>
    </location>
</feature>
<dbReference type="PANTHER" id="PTHR22834">
    <property type="entry name" value="NUCLEAR FUSION PROTEIN FUS2"/>
    <property type="match status" value="1"/>
</dbReference>
<feature type="compositionally biased region" description="Polar residues" evidence="3">
    <location>
        <begin position="128"/>
        <end position="154"/>
    </location>
</feature>
<dbReference type="EMBL" id="MU839001">
    <property type="protein sequence ID" value="KAK1769957.1"/>
    <property type="molecule type" value="Genomic_DNA"/>
</dbReference>
<feature type="domain" description="BAR" evidence="5">
    <location>
        <begin position="1496"/>
        <end position="1727"/>
    </location>
</feature>
<feature type="compositionally biased region" description="Basic residues" evidence="3">
    <location>
        <begin position="25"/>
        <end position="39"/>
    </location>
</feature>
<feature type="compositionally biased region" description="Basic and acidic residues" evidence="3">
    <location>
        <begin position="381"/>
        <end position="391"/>
    </location>
</feature>
<proteinExistence type="predicted"/>
<feature type="region of interest" description="Disordered" evidence="3">
    <location>
        <begin position="1894"/>
        <end position="1914"/>
    </location>
</feature>
<dbReference type="SUPFAM" id="SSF48065">
    <property type="entry name" value="DBL homology domain (DH-domain)"/>
    <property type="match status" value="1"/>
</dbReference>
<feature type="compositionally biased region" description="Polar residues" evidence="3">
    <location>
        <begin position="579"/>
        <end position="596"/>
    </location>
</feature>
<dbReference type="GO" id="GO:0005085">
    <property type="term" value="F:guanyl-nucleotide exchange factor activity"/>
    <property type="evidence" value="ECO:0007669"/>
    <property type="project" value="UniProtKB-KW"/>
</dbReference>
<dbReference type="Gene3D" id="1.20.900.10">
    <property type="entry name" value="Dbl homology (DH) domain"/>
    <property type="match status" value="1"/>
</dbReference>
<feature type="compositionally biased region" description="Basic and acidic residues" evidence="3">
    <location>
        <begin position="1902"/>
        <end position="1914"/>
    </location>
</feature>
<accession>A0AAJ0C752</accession>
<dbReference type="SUPFAM" id="SSF103657">
    <property type="entry name" value="BAR/IMD domain-like"/>
    <property type="match status" value="1"/>
</dbReference>
<sequence length="1991" mass="218276">MDGGNHGDEDNLGTASSHFLAHSPHSQHHVAHHHHHPHSHSHDRNHSSHSLPHDPELHSLRSPAYLDNSLFQTTYRPVVASCAEANSQAFTANDATSSGLFPDTVNPDDFYRSYRGVQTANAILRTSSATDSMTSAISTSRHAPSLRPNGNGTTPKHAAVPADPNGPRPAFRSASNPVDDRLGSPSARSTPQTTRNGYSGAAQQSVKDLKKKFDQTSTQPAATVRRTTPRTRSTRDAPSSNPETRPPGVGSSKSAYSTLRTTATRQPASEPSRGSGARPSQRAKFVAEDSLSSNSQSFASRISRPRNATSSPSTTTTESMTHHSQIPSLNISASSPAAATRSNGLLFGEILPGDGDSLAAGFGIGGMRPRRTSESHVQTPRNERPHQRSLSDPDFEPPSPTDWYRAAPSTRDTSTQYAESRLPRPNNRLHGDVATGSRPTAHRLQHPLARRHADHSPHDQPTSPTSRLPRSVSKLSSNASTQGSPASTRSNSPSTGKRSTAPGGRNSRQNGLSIARAKTPTSRSTTPTSRAKTPTHSPRKAPPNINTTPKNNRLSAYVSVPPPKLSPPLRSSRPRQSVARATTASSRMRIAENSQQAHKRGARGAGDSGEANNPKQKISVGPIDFAQRRETIKLAYSKSIRESQAKEARQAAAERRRKELEAVARAKAEAEAVAIAVIAMQEGAESSPAQHSASPRIRSIPEEPLKVTTNLPPAQPPSKQAESGSDSPTLGIPGSFPSLGPPPREQDEIPLSAVSVATAVTEFDTEPQTEPPIQATSTMKMGDGLGIMSSPHRRVEEERAPKQPRLHKRASYHYPFDEEGMNDESVSIKISLDASSPKASPRPTSSSPEFEMDHSIPGSFQDEDEQESYTYSPPSYETTAIILRPETHFTSTTAEPVPADEADIYRVHANPDTPIIPGHFQTGGDASPDMDHGTEDMARLEEFYVGPNMQDNIAALRVSTISSSDYDASPDTQQSIGEIQRTPDTSHSLNVPISLSPGNRLSQTSVWTDFSLGSTDDRDALARDLAASGREADIRDPGTMSSRHTASIMVSQDSSYEYIANCPEISPRDLDAAVPPIQPPSVHNRHQLPELDTGAGFSISYRLAEPRREGPSLPSELHGQDSYPPSEPQKDDSYPASEPQREDFSPLPPDHAPPPPPSDEYQLEETAYYIETRPSSYLHSHDEEGEYPTQPISTPHSIGELSLEAQDSQAVGKVPSSEAQGPTDKEKKRLKQRQMVIKELIDTESAFVRDMSVVEEIYKGTAEACPKLDDKTVKLIFRNTDEIIAFHTAFLVQLKEGVSNIYVAKGRRSPLLTQDSSKDSKDSDAITVSSTLSSGTSPLKMEVDDSKDRQTSLGPVFSRNMETLKMTHEGYLRTSDHATKRLIQIQEDPTVMVWLNECNEVAKDLTAAWNLDSLLIKPMQRLTKYPNLITQLLEHTPPDHPDREALLAARITVENAILDINKTKKNFELVGQIVSRKRKESDVRAGLARAFGKRVDKLQASSNRPAEDEEYVKRQDKFRDDYLSLQVVLRDVEYYTRTVSTYVHEFLQYLSSMELVMRLQPSKNHGHLESKWVQFNVGMRDIEKVLEQHLLAVRKDVIEPFEQVIKCYGNPSLAMKKREKRRLDYEKYMQLKTSGKKVDKQLSELVEHYEALNETLKKELPRLSALTAKVGNICLGKFVTIQTNWFATWKEKVKVPLQDSSSHIPDNSEIISAFQTDFRMMEEEAMAIGILNPTLKGRSSQSTADDASSTFSKTRPRPADLTPRGRGLSINSDSVPSLPTPDVLKRNSGGQFTLSPTLPSPGYSYYRDFTGINGHSRGGSSPATSEVPVGSRSVAASVRPSTGRSFDSGGAARPSIESNAQSSIHNQRDSVSTYNSPVNFSEARRFSGLFHSALPLPDSSEENQRSSRASSRERAATNGGYNILWLAASLFEFNIETTKHEAGYPYLTYQAGEIFDVIAEKGELWLAKNQDDPGNQVGWIWSKHFAKLADS</sequence>
<feature type="compositionally biased region" description="Polar residues" evidence="3">
    <location>
        <begin position="833"/>
        <end position="848"/>
    </location>
</feature>
<feature type="region of interest" description="Disordered" evidence="3">
    <location>
        <begin position="1733"/>
        <end position="1797"/>
    </location>
</feature>
<dbReference type="GO" id="GO:0005737">
    <property type="term" value="C:cytoplasm"/>
    <property type="evidence" value="ECO:0007669"/>
    <property type="project" value="InterPro"/>
</dbReference>
<evidence type="ECO:0000259" key="4">
    <source>
        <dbReference type="PROSITE" id="PS50010"/>
    </source>
</evidence>
<dbReference type="PANTHER" id="PTHR22834:SF20">
    <property type="entry name" value="SH3 DOMAIN-CONTAINING PROTEIN"/>
    <property type="match status" value="1"/>
</dbReference>
<feature type="compositionally biased region" description="Polar residues" evidence="3">
    <location>
        <begin position="459"/>
        <end position="498"/>
    </location>
</feature>
<organism evidence="6 7">
    <name type="scientific">Phialemonium atrogriseum</name>
    <dbReference type="NCBI Taxonomy" id="1093897"/>
    <lineage>
        <taxon>Eukaryota</taxon>
        <taxon>Fungi</taxon>
        <taxon>Dikarya</taxon>
        <taxon>Ascomycota</taxon>
        <taxon>Pezizomycotina</taxon>
        <taxon>Sordariomycetes</taxon>
        <taxon>Sordariomycetidae</taxon>
        <taxon>Cephalothecales</taxon>
        <taxon>Cephalothecaceae</taxon>
        <taxon>Phialemonium</taxon>
    </lineage>
</organism>
<comment type="caution">
    <text evidence="6">The sequence shown here is derived from an EMBL/GenBank/DDBJ whole genome shotgun (WGS) entry which is preliminary data.</text>
</comment>
<keyword evidence="7" id="KW-1185">Reference proteome</keyword>
<feature type="region of interest" description="Disordered" evidence="3">
    <location>
        <begin position="1312"/>
        <end position="1352"/>
    </location>
</feature>
<dbReference type="InterPro" id="IPR027267">
    <property type="entry name" value="AH/BAR_dom_sf"/>
</dbReference>
<feature type="compositionally biased region" description="Polar residues" evidence="3">
    <location>
        <begin position="186"/>
        <end position="206"/>
    </location>
</feature>
<dbReference type="PROSITE" id="PS51021">
    <property type="entry name" value="BAR"/>
    <property type="match status" value="1"/>
</dbReference>
<feature type="compositionally biased region" description="Basic residues" evidence="3">
    <location>
        <begin position="440"/>
        <end position="453"/>
    </location>
</feature>
<dbReference type="GO" id="GO:0031991">
    <property type="term" value="P:regulation of actomyosin contractile ring contraction"/>
    <property type="evidence" value="ECO:0007669"/>
    <property type="project" value="TreeGrafter"/>
</dbReference>
<dbReference type="SMART" id="SM00325">
    <property type="entry name" value="RhoGEF"/>
    <property type="match status" value="1"/>
</dbReference>
<evidence type="ECO:0008006" key="8">
    <source>
        <dbReference type="Google" id="ProtNLM"/>
    </source>
</evidence>
<feature type="region of interest" description="Disordered" evidence="3">
    <location>
        <begin position="1816"/>
        <end position="1875"/>
    </location>
</feature>
<feature type="compositionally biased region" description="Polar residues" evidence="3">
    <location>
        <begin position="1856"/>
        <end position="1875"/>
    </location>
</feature>
<feature type="compositionally biased region" description="Low complexity" evidence="3">
    <location>
        <begin position="567"/>
        <end position="578"/>
    </location>
</feature>
<feature type="compositionally biased region" description="Basic and acidic residues" evidence="3">
    <location>
        <begin position="1128"/>
        <end position="1144"/>
    </location>
</feature>
<feature type="compositionally biased region" description="Low complexity" evidence="3">
    <location>
        <begin position="309"/>
        <end position="324"/>
    </location>
</feature>
<feature type="compositionally biased region" description="Pro residues" evidence="3">
    <location>
        <begin position="1146"/>
        <end position="1158"/>
    </location>
</feature>
<dbReference type="Pfam" id="PF03114">
    <property type="entry name" value="BAR"/>
    <property type="match status" value="1"/>
</dbReference>
<feature type="compositionally biased region" description="Polar residues" evidence="3">
    <location>
        <begin position="1788"/>
        <end position="1797"/>
    </location>
</feature>
<feature type="compositionally biased region" description="Basic and acidic residues" evidence="3">
    <location>
        <begin position="40"/>
        <end position="59"/>
    </location>
</feature>
<dbReference type="CDD" id="cd00160">
    <property type="entry name" value="RhoGEF"/>
    <property type="match status" value="1"/>
</dbReference>
<feature type="compositionally biased region" description="Low complexity" evidence="3">
    <location>
        <begin position="515"/>
        <end position="535"/>
    </location>
</feature>
<feature type="compositionally biased region" description="Polar residues" evidence="3">
    <location>
        <begin position="1326"/>
        <end position="1337"/>
    </location>
</feature>
<dbReference type="CDD" id="cd07589">
    <property type="entry name" value="BAR_DNMBP"/>
    <property type="match status" value="1"/>
</dbReference>
<evidence type="ECO:0000256" key="3">
    <source>
        <dbReference type="SAM" id="MobiDB-lite"/>
    </source>
</evidence>
<evidence type="ECO:0000256" key="1">
    <source>
        <dbReference type="ARBA" id="ARBA00022658"/>
    </source>
</evidence>
<dbReference type="GeneID" id="85306637"/>
<feature type="region of interest" description="Disordered" evidence="3">
    <location>
        <begin position="1"/>
        <end position="60"/>
    </location>
</feature>
<protein>
    <recommendedName>
        <fullName evidence="8">DH domain-containing protein</fullName>
    </recommendedName>
</protein>
<feature type="compositionally biased region" description="Basic and acidic residues" evidence="3">
    <location>
        <begin position="1341"/>
        <end position="1350"/>
    </location>
</feature>
<dbReference type="InterPro" id="IPR000219">
    <property type="entry name" value="DH_dom"/>
</dbReference>
<reference evidence="6" key="1">
    <citation type="submission" date="2023-06" db="EMBL/GenBank/DDBJ databases">
        <title>Genome-scale phylogeny and comparative genomics of the fungal order Sordariales.</title>
        <authorList>
            <consortium name="Lawrence Berkeley National Laboratory"/>
            <person name="Hensen N."/>
            <person name="Bonometti L."/>
            <person name="Westerberg I."/>
            <person name="Brannstrom I.O."/>
            <person name="Guillou S."/>
            <person name="Cros-Aarteil S."/>
            <person name="Calhoun S."/>
            <person name="Haridas S."/>
            <person name="Kuo A."/>
            <person name="Mondo S."/>
            <person name="Pangilinan J."/>
            <person name="Riley R."/>
            <person name="Labutti K."/>
            <person name="Andreopoulos B."/>
            <person name="Lipzen A."/>
            <person name="Chen C."/>
            <person name="Yanf M."/>
            <person name="Daum C."/>
            <person name="Ng V."/>
            <person name="Clum A."/>
            <person name="Steindorff A."/>
            <person name="Ohm R."/>
            <person name="Martin F."/>
            <person name="Silar P."/>
            <person name="Natvig D."/>
            <person name="Lalanne C."/>
            <person name="Gautier V."/>
            <person name="Ament-Velasquez S.L."/>
            <person name="Kruys A."/>
            <person name="Hutchinson M.I."/>
            <person name="Powell A.J."/>
            <person name="Barry K."/>
            <person name="Miller A.N."/>
            <person name="Grigoriev I.V."/>
            <person name="Debuchy R."/>
            <person name="Gladieux P."/>
            <person name="Thoren M.H."/>
            <person name="Johannesson H."/>
        </authorList>
    </citation>
    <scope>NUCLEOTIDE SEQUENCE</scope>
    <source>
        <strain evidence="6">8032-3</strain>
    </source>
</reference>
<dbReference type="Gene3D" id="1.20.1270.60">
    <property type="entry name" value="Arfaptin homology (AH) domain/BAR domain"/>
    <property type="match status" value="1"/>
</dbReference>
<feature type="compositionally biased region" description="Polar residues" evidence="3">
    <location>
        <begin position="290"/>
        <end position="300"/>
    </location>
</feature>
<feature type="region of interest" description="Disordered" evidence="3">
    <location>
        <begin position="706"/>
        <end position="747"/>
    </location>
</feature>
<feature type="compositionally biased region" description="Polar residues" evidence="3">
    <location>
        <begin position="707"/>
        <end position="728"/>
    </location>
</feature>
<keyword evidence="2" id="KW-0175">Coiled coil</keyword>
<evidence type="ECO:0000259" key="5">
    <source>
        <dbReference type="PROSITE" id="PS51021"/>
    </source>
</evidence>
<feature type="region of interest" description="Disordered" evidence="3">
    <location>
        <begin position="832"/>
        <end position="872"/>
    </location>
</feature>
<feature type="region of interest" description="Disordered" evidence="3">
    <location>
        <begin position="1106"/>
        <end position="1161"/>
    </location>
</feature>
<dbReference type="Pfam" id="PF00621">
    <property type="entry name" value="RhoGEF"/>
    <property type="match status" value="1"/>
</dbReference>
<dbReference type="RefSeq" id="XP_060286170.1">
    <property type="nucleotide sequence ID" value="XM_060423450.1"/>
</dbReference>
<evidence type="ECO:0000313" key="6">
    <source>
        <dbReference type="EMBL" id="KAK1769957.1"/>
    </source>
</evidence>
<evidence type="ECO:0000256" key="2">
    <source>
        <dbReference type="SAM" id="Coils"/>
    </source>
</evidence>
<keyword evidence="1" id="KW-0344">Guanine-nucleotide releasing factor</keyword>
<feature type="compositionally biased region" description="Polar residues" evidence="3">
    <location>
        <begin position="544"/>
        <end position="554"/>
    </location>
</feature>
<dbReference type="InterPro" id="IPR051492">
    <property type="entry name" value="Dynamin-Rho_GEF"/>
</dbReference>
<evidence type="ECO:0000313" key="7">
    <source>
        <dbReference type="Proteomes" id="UP001244011"/>
    </source>
</evidence>
<feature type="region of interest" description="Disordered" evidence="3">
    <location>
        <begin position="1205"/>
        <end position="1230"/>
    </location>
</feature>
<name>A0AAJ0C752_9PEZI</name>
<feature type="compositionally biased region" description="Low complexity" evidence="3">
    <location>
        <begin position="1739"/>
        <end position="1752"/>
    </location>
</feature>
<dbReference type="PROSITE" id="PS50010">
    <property type="entry name" value="DH_2"/>
    <property type="match status" value="1"/>
</dbReference>
<dbReference type="Proteomes" id="UP001244011">
    <property type="component" value="Unassembled WGS sequence"/>
</dbReference>
<dbReference type="GO" id="GO:0032955">
    <property type="term" value="P:regulation of division septum assembly"/>
    <property type="evidence" value="ECO:0007669"/>
    <property type="project" value="TreeGrafter"/>
</dbReference>